<gene>
    <name evidence="1" type="ORF">NFIA_096380</name>
</gene>
<dbReference type="HOGENOM" id="CLU_2758389_0_0_1"/>
<dbReference type="RefSeq" id="XP_001261913.1">
    <property type="nucleotide sequence ID" value="XM_001261912.1"/>
</dbReference>
<dbReference type="Gene3D" id="1.20.1260.10">
    <property type="match status" value="1"/>
</dbReference>
<proteinExistence type="predicted"/>
<evidence type="ECO:0000313" key="2">
    <source>
        <dbReference type="Proteomes" id="UP000006702"/>
    </source>
</evidence>
<dbReference type="AlphaFoldDB" id="A1DAX6"/>
<organism evidence="1 2">
    <name type="scientific">Neosartorya fischeri (strain ATCC 1020 / DSM 3700 / CBS 544.65 / FGSC A1164 / JCM 1740 / NRRL 181 / WB 181)</name>
    <name type="common">Aspergillus fischerianus</name>
    <dbReference type="NCBI Taxonomy" id="331117"/>
    <lineage>
        <taxon>Eukaryota</taxon>
        <taxon>Fungi</taxon>
        <taxon>Dikarya</taxon>
        <taxon>Ascomycota</taxon>
        <taxon>Pezizomycotina</taxon>
        <taxon>Eurotiomycetes</taxon>
        <taxon>Eurotiomycetidae</taxon>
        <taxon>Eurotiales</taxon>
        <taxon>Aspergillaceae</taxon>
        <taxon>Aspergillus</taxon>
        <taxon>Aspergillus subgen. Fumigati</taxon>
    </lineage>
</organism>
<dbReference type="OrthoDB" id="186462at2759"/>
<accession>A1DAX6</accession>
<dbReference type="GeneID" id="4588428"/>
<name>A1DAX6_NEOFI</name>
<dbReference type="OMA" id="GFAMYVT"/>
<keyword evidence="2" id="KW-1185">Reference proteome</keyword>
<dbReference type="STRING" id="331117.A1DAX6"/>
<dbReference type="VEuPathDB" id="FungiDB:NFIA_096380"/>
<dbReference type="Proteomes" id="UP000006702">
    <property type="component" value="Unassembled WGS sequence"/>
</dbReference>
<protein>
    <submittedName>
        <fullName evidence="1">Uncharacterized protein</fullName>
    </submittedName>
</protein>
<reference evidence="2" key="1">
    <citation type="journal article" date="2008" name="PLoS Genet.">
        <title>Genomic islands in the pathogenic filamentous fungus Aspergillus fumigatus.</title>
        <authorList>
            <person name="Fedorova N.D."/>
            <person name="Khaldi N."/>
            <person name="Joardar V.S."/>
            <person name="Maiti R."/>
            <person name="Amedeo P."/>
            <person name="Anderson M.J."/>
            <person name="Crabtree J."/>
            <person name="Silva J.C."/>
            <person name="Badger J.H."/>
            <person name="Albarraq A."/>
            <person name="Angiuoli S."/>
            <person name="Bussey H."/>
            <person name="Bowyer P."/>
            <person name="Cotty P.J."/>
            <person name="Dyer P.S."/>
            <person name="Egan A."/>
            <person name="Galens K."/>
            <person name="Fraser-Liggett C.M."/>
            <person name="Haas B.J."/>
            <person name="Inman J.M."/>
            <person name="Kent R."/>
            <person name="Lemieux S."/>
            <person name="Malavazi I."/>
            <person name="Orvis J."/>
            <person name="Roemer T."/>
            <person name="Ronning C.M."/>
            <person name="Sundaram J.P."/>
            <person name="Sutton G."/>
            <person name="Turner G."/>
            <person name="Venter J.C."/>
            <person name="White O.R."/>
            <person name="Whitty B.R."/>
            <person name="Youngman P."/>
            <person name="Wolfe K.H."/>
            <person name="Goldman G.H."/>
            <person name="Wortman J.R."/>
            <person name="Jiang B."/>
            <person name="Denning D.W."/>
            <person name="Nierman W.C."/>
        </authorList>
    </citation>
    <scope>NUCLEOTIDE SEQUENCE [LARGE SCALE GENOMIC DNA]</scope>
    <source>
        <strain evidence="2">ATCC 1020 / DSM 3700 / CBS 544.65 / FGSC A1164 / JCM 1740 / NRRL 181 / WB 181</strain>
    </source>
</reference>
<sequence length="70" mass="8071">MSEQARAIISEVSGHDLDQWLRPSTFTNELEESIRGHIHEELTSWMFYRKLAADCSRANVSLHGFAMYVT</sequence>
<dbReference type="InterPro" id="IPR012347">
    <property type="entry name" value="Ferritin-like"/>
</dbReference>
<evidence type="ECO:0000313" key="1">
    <source>
        <dbReference type="EMBL" id="EAW20016.1"/>
    </source>
</evidence>
<dbReference type="EMBL" id="DS027694">
    <property type="protein sequence ID" value="EAW20016.1"/>
    <property type="molecule type" value="Genomic_DNA"/>
</dbReference>
<dbReference type="KEGG" id="nfi:NFIA_096380"/>